<organism evidence="4 5">
    <name type="scientific">Undibacterium parvum</name>
    <dbReference type="NCBI Taxonomy" id="401471"/>
    <lineage>
        <taxon>Bacteria</taxon>
        <taxon>Pseudomonadati</taxon>
        <taxon>Pseudomonadota</taxon>
        <taxon>Betaproteobacteria</taxon>
        <taxon>Burkholderiales</taxon>
        <taxon>Oxalobacteraceae</taxon>
        <taxon>Undibacterium</taxon>
    </lineage>
</organism>
<protein>
    <submittedName>
        <fullName evidence="4">IS110 family transposase</fullName>
    </submittedName>
</protein>
<name>A0A3Q9BNZ8_9BURK</name>
<dbReference type="Pfam" id="PF01548">
    <property type="entry name" value="DEDD_Tnp_IS110"/>
    <property type="match status" value="1"/>
</dbReference>
<dbReference type="OrthoDB" id="5289737at2"/>
<dbReference type="Proteomes" id="UP000275663">
    <property type="component" value="Chromosome"/>
</dbReference>
<gene>
    <name evidence="4" type="ORF">EJN92_01210</name>
</gene>
<feature type="domain" description="Transposase IS110-like N-terminal" evidence="2">
    <location>
        <begin position="49"/>
        <end position="181"/>
    </location>
</feature>
<dbReference type="InterPro" id="IPR002525">
    <property type="entry name" value="Transp_IS110-like_N"/>
</dbReference>
<sequence>MESTLITDFTPEMTTLAVAFELSKASWKIGLHDSKREHPAMHTVADEAAQKRLEQAVAVIEETKQKWGLAQPLRVVVMYEAGQDGFWIARALIQLGYEALVIDPASIPVERHARRAKTDRLDTIKLLTCLRAWLRGERDRMHVIRIPESAAEAQRQLVRDRGELQKECGQHRDRIRKLLRTVGCWDSMDSHFARRLADGDVRCHDGSALAPELQQRLRRESVRMELAEQQLLALEKALVKQLPESTQERIATLTRLKAIGKVGAMRIVLELFWRDFDNRRQVGSCVGLVPQPYDSGESHIDQGISKQGNRRVRALLVEMAWMWLRYQPESALTRWFDKRTQGSGLNKRARRIAIIAVARRLVIALWRYLKDGVIPDGATLKAA</sequence>
<dbReference type="PANTHER" id="PTHR33055:SF3">
    <property type="entry name" value="PUTATIVE TRANSPOSASE FOR IS117-RELATED"/>
    <property type="match status" value="1"/>
</dbReference>
<feature type="coiled-coil region" evidence="1">
    <location>
        <begin position="210"/>
        <end position="237"/>
    </location>
</feature>
<dbReference type="GO" id="GO:0006313">
    <property type="term" value="P:DNA transposition"/>
    <property type="evidence" value="ECO:0007669"/>
    <property type="project" value="InterPro"/>
</dbReference>
<feature type="domain" description="Transposase IS116/IS110/IS902 C-terminal" evidence="3">
    <location>
        <begin position="252"/>
        <end position="330"/>
    </location>
</feature>
<dbReference type="PANTHER" id="PTHR33055">
    <property type="entry name" value="TRANSPOSASE FOR INSERTION SEQUENCE ELEMENT IS1111A"/>
    <property type="match status" value="1"/>
</dbReference>
<dbReference type="NCBIfam" id="NF033542">
    <property type="entry name" value="transpos_IS110"/>
    <property type="match status" value="1"/>
</dbReference>
<dbReference type="Pfam" id="PF02371">
    <property type="entry name" value="Transposase_20"/>
    <property type="match status" value="1"/>
</dbReference>
<keyword evidence="1" id="KW-0175">Coiled coil</keyword>
<evidence type="ECO:0000259" key="3">
    <source>
        <dbReference type="Pfam" id="PF02371"/>
    </source>
</evidence>
<evidence type="ECO:0000259" key="2">
    <source>
        <dbReference type="Pfam" id="PF01548"/>
    </source>
</evidence>
<dbReference type="KEGG" id="upv:EJN92_01210"/>
<keyword evidence="5" id="KW-1185">Reference proteome</keyword>
<dbReference type="GO" id="GO:0003677">
    <property type="term" value="F:DNA binding"/>
    <property type="evidence" value="ECO:0007669"/>
    <property type="project" value="InterPro"/>
</dbReference>
<dbReference type="GO" id="GO:0004803">
    <property type="term" value="F:transposase activity"/>
    <property type="evidence" value="ECO:0007669"/>
    <property type="project" value="InterPro"/>
</dbReference>
<dbReference type="InterPro" id="IPR047650">
    <property type="entry name" value="Transpos_IS110"/>
</dbReference>
<accession>A0A3Q9BNZ8</accession>
<dbReference type="AlphaFoldDB" id="A0A3Q9BNZ8"/>
<evidence type="ECO:0000313" key="5">
    <source>
        <dbReference type="Proteomes" id="UP000275663"/>
    </source>
</evidence>
<dbReference type="RefSeq" id="WP_126126165.1">
    <property type="nucleotide sequence ID" value="NZ_CP034464.1"/>
</dbReference>
<evidence type="ECO:0000256" key="1">
    <source>
        <dbReference type="SAM" id="Coils"/>
    </source>
</evidence>
<dbReference type="EMBL" id="CP034464">
    <property type="protein sequence ID" value="AZP10766.1"/>
    <property type="molecule type" value="Genomic_DNA"/>
</dbReference>
<proteinExistence type="predicted"/>
<evidence type="ECO:0000313" key="4">
    <source>
        <dbReference type="EMBL" id="AZP10766.1"/>
    </source>
</evidence>
<reference evidence="4 5" key="1">
    <citation type="journal article" date="2011" name="Int. J. Syst. Evol. Microbiol.">
        <title>Description of Undibacterium oligocarboniphilum sp. nov., isolated from purified water, and Undibacterium pigrum strain CCUG 49012 as the type strain of Undibacterium parvum sp. nov., and emended descriptions of the genus Undibacterium and the species Undibacterium pigrum.</title>
        <authorList>
            <person name="Eder W."/>
            <person name="Wanner G."/>
            <person name="Ludwig W."/>
            <person name="Busse H.J."/>
            <person name="Ziemke-Kageler F."/>
            <person name="Lang E."/>
        </authorList>
    </citation>
    <scope>NUCLEOTIDE SEQUENCE [LARGE SCALE GENOMIC DNA]</scope>
    <source>
        <strain evidence="4 5">DSM 23061</strain>
    </source>
</reference>
<dbReference type="InterPro" id="IPR003346">
    <property type="entry name" value="Transposase_20"/>
</dbReference>